<sequence length="76" mass="7526">MDCGSRLRVTVKKALGSRVCSGYPYSEQLSGGGVALDTRAGEDVMAVVGVAEGGGAGEEGGGLVGEWVGVGPGRRS</sequence>
<dbReference type="Proteomes" id="UP000324222">
    <property type="component" value="Unassembled WGS sequence"/>
</dbReference>
<dbReference type="AlphaFoldDB" id="A0A5B7FGV2"/>
<reference evidence="1 2" key="1">
    <citation type="submission" date="2019-05" db="EMBL/GenBank/DDBJ databases">
        <title>Another draft genome of Portunus trituberculatus and its Hox gene families provides insights of decapod evolution.</title>
        <authorList>
            <person name="Jeong J.-H."/>
            <person name="Song I."/>
            <person name="Kim S."/>
            <person name="Choi T."/>
            <person name="Kim D."/>
            <person name="Ryu S."/>
            <person name="Kim W."/>
        </authorList>
    </citation>
    <scope>NUCLEOTIDE SEQUENCE [LARGE SCALE GENOMIC DNA]</scope>
    <source>
        <tissue evidence="1">Muscle</tissue>
    </source>
</reference>
<accession>A0A5B7FGV2</accession>
<organism evidence="1 2">
    <name type="scientific">Portunus trituberculatus</name>
    <name type="common">Swimming crab</name>
    <name type="synonym">Neptunus trituberculatus</name>
    <dbReference type="NCBI Taxonomy" id="210409"/>
    <lineage>
        <taxon>Eukaryota</taxon>
        <taxon>Metazoa</taxon>
        <taxon>Ecdysozoa</taxon>
        <taxon>Arthropoda</taxon>
        <taxon>Crustacea</taxon>
        <taxon>Multicrustacea</taxon>
        <taxon>Malacostraca</taxon>
        <taxon>Eumalacostraca</taxon>
        <taxon>Eucarida</taxon>
        <taxon>Decapoda</taxon>
        <taxon>Pleocyemata</taxon>
        <taxon>Brachyura</taxon>
        <taxon>Eubrachyura</taxon>
        <taxon>Portunoidea</taxon>
        <taxon>Portunidae</taxon>
        <taxon>Portuninae</taxon>
        <taxon>Portunus</taxon>
    </lineage>
</organism>
<protein>
    <submittedName>
        <fullName evidence="1">Uncharacterized protein</fullName>
    </submittedName>
</protein>
<keyword evidence="2" id="KW-1185">Reference proteome</keyword>
<dbReference type="EMBL" id="VSRR010006235">
    <property type="protein sequence ID" value="MPC44343.1"/>
    <property type="molecule type" value="Genomic_DNA"/>
</dbReference>
<evidence type="ECO:0000313" key="2">
    <source>
        <dbReference type="Proteomes" id="UP000324222"/>
    </source>
</evidence>
<evidence type="ECO:0000313" key="1">
    <source>
        <dbReference type="EMBL" id="MPC44343.1"/>
    </source>
</evidence>
<comment type="caution">
    <text evidence="1">The sequence shown here is derived from an EMBL/GenBank/DDBJ whole genome shotgun (WGS) entry which is preliminary data.</text>
</comment>
<proteinExistence type="predicted"/>
<gene>
    <name evidence="1" type="ORF">E2C01_038017</name>
</gene>
<name>A0A5B7FGV2_PORTR</name>